<comment type="caution">
    <text evidence="2">The sequence shown here is derived from an EMBL/GenBank/DDBJ whole genome shotgun (WGS) entry which is preliminary data.</text>
</comment>
<proteinExistence type="predicted"/>
<sequence>MKWKEADWEAWEAALAEAISETQPATLVTSTDDIDKDTAPVSRVSQYSIYAYSEELADLKRRASQARRWAKVSGDEADTELFNRLRHELGRAAAKAARAAHRHRVEGASEDINGRAQSGPLPPIPEAKDTDDIRVYEYLQPLQAPAITTHEVANAIHRAAPFNAPGPDGIPSAALKHAIKVPRVLTIITILFNESLYHGYCPQHFHRSGTEIGVGAAATTSRGNSVAVISNLQTHTVYAAELEGASSGQHIVYAIADLIQQLREIGYHIRIRWVPGNERADKLANTAANSTSTARSALPAATVLVSSYRTILHEHAFEQWKRQWASSPHGSYTRAFFPNPTKAIFDIHQSLKRPASSALVQMQTGKIGLRAYLNTIKQWREEQLGAKSLRNPKRCNACDLGNQDTQHVLLTYPRFAELRLQVLGLSREIDWKDWLTQPDAASKAATFILKTTLLGQFRALPNTFQATRAGACDYGQCHALLALSGQNYCRRLAPISPRGCGNERWSREAADDLNKERECLGN</sequence>
<dbReference type="SUPFAM" id="SSF53098">
    <property type="entry name" value="Ribonuclease H-like"/>
    <property type="match status" value="1"/>
</dbReference>
<evidence type="ECO:0000313" key="3">
    <source>
        <dbReference type="Proteomes" id="UP001147746"/>
    </source>
</evidence>
<keyword evidence="3" id="KW-1185">Reference proteome</keyword>
<reference evidence="2" key="2">
    <citation type="journal article" date="2023" name="IMA Fungus">
        <title>Comparative genomic study of the Penicillium genus elucidates a diverse pangenome and 15 lateral gene transfer events.</title>
        <authorList>
            <person name="Petersen C."/>
            <person name="Sorensen T."/>
            <person name="Nielsen M.R."/>
            <person name="Sondergaard T.E."/>
            <person name="Sorensen J.L."/>
            <person name="Fitzpatrick D.A."/>
            <person name="Frisvad J.C."/>
            <person name="Nielsen K.L."/>
        </authorList>
    </citation>
    <scope>NUCLEOTIDE SEQUENCE</scope>
    <source>
        <strain evidence="2">IBT 21472</strain>
    </source>
</reference>
<dbReference type="GO" id="GO:0003676">
    <property type="term" value="F:nucleic acid binding"/>
    <property type="evidence" value="ECO:0007669"/>
    <property type="project" value="InterPro"/>
</dbReference>
<dbReference type="InterPro" id="IPR012337">
    <property type="entry name" value="RNaseH-like_sf"/>
</dbReference>
<accession>A0A9W9QAZ7</accession>
<evidence type="ECO:0000313" key="2">
    <source>
        <dbReference type="EMBL" id="KAJ5330315.1"/>
    </source>
</evidence>
<protein>
    <recommendedName>
        <fullName evidence="4">RNase H type-1 domain-containing protein</fullName>
    </recommendedName>
</protein>
<evidence type="ECO:0000256" key="1">
    <source>
        <dbReference type="SAM" id="MobiDB-lite"/>
    </source>
</evidence>
<organism evidence="2 3">
    <name type="scientific">Penicillium atrosanguineum</name>
    <dbReference type="NCBI Taxonomy" id="1132637"/>
    <lineage>
        <taxon>Eukaryota</taxon>
        <taxon>Fungi</taxon>
        <taxon>Dikarya</taxon>
        <taxon>Ascomycota</taxon>
        <taxon>Pezizomycotina</taxon>
        <taxon>Eurotiomycetes</taxon>
        <taxon>Eurotiomycetidae</taxon>
        <taxon>Eurotiales</taxon>
        <taxon>Aspergillaceae</taxon>
        <taxon>Penicillium</taxon>
    </lineage>
</organism>
<evidence type="ECO:0008006" key="4">
    <source>
        <dbReference type="Google" id="ProtNLM"/>
    </source>
</evidence>
<dbReference type="InterPro" id="IPR036397">
    <property type="entry name" value="RNaseH_sf"/>
</dbReference>
<dbReference type="Gene3D" id="3.30.420.10">
    <property type="entry name" value="Ribonuclease H-like superfamily/Ribonuclease H"/>
    <property type="match status" value="1"/>
</dbReference>
<reference evidence="2" key="1">
    <citation type="submission" date="2022-12" db="EMBL/GenBank/DDBJ databases">
        <authorList>
            <person name="Petersen C."/>
        </authorList>
    </citation>
    <scope>NUCLEOTIDE SEQUENCE</scope>
    <source>
        <strain evidence="2">IBT 21472</strain>
    </source>
</reference>
<dbReference type="Proteomes" id="UP001147746">
    <property type="component" value="Unassembled WGS sequence"/>
</dbReference>
<feature type="region of interest" description="Disordered" evidence="1">
    <location>
        <begin position="104"/>
        <end position="127"/>
    </location>
</feature>
<gene>
    <name evidence="2" type="ORF">N7476_000098</name>
</gene>
<dbReference type="EMBL" id="JAPZBO010000001">
    <property type="protein sequence ID" value="KAJ5330315.1"/>
    <property type="molecule type" value="Genomic_DNA"/>
</dbReference>
<dbReference type="AlphaFoldDB" id="A0A9W9QAZ7"/>
<name>A0A9W9QAZ7_9EURO</name>